<feature type="domain" description="Hemerythrin-like" evidence="1">
    <location>
        <begin position="36"/>
        <end position="154"/>
    </location>
</feature>
<dbReference type="EMBL" id="MDYQ01000044">
    <property type="protein sequence ID" value="PRP85459.1"/>
    <property type="molecule type" value="Genomic_DNA"/>
</dbReference>
<keyword evidence="3" id="KW-1185">Reference proteome</keyword>
<sequence>MVISKYLRLPTPIMTSEFLSTLLRRTYTTKTPSAITQSVRSDHHALRDVYRRYEDNKNEKKEAQKWANRYIHDLARHSVAEELILYPAFKTMLGERGQEMAERDYEHIQTIKEIAHQLQSMKAGDDGFHTKFKELTAIVEAHLKEEEEIDLPALDKGITEADGYQLAKQFERMKHFLPTRSHPAAPQNPILQAATGFVVMPFDKLMDQFRTFPSDRGEKRVDDE</sequence>
<dbReference type="Pfam" id="PF01814">
    <property type="entry name" value="Hemerythrin"/>
    <property type="match status" value="1"/>
</dbReference>
<dbReference type="PANTHER" id="PTHR35585:SF1">
    <property type="entry name" value="HHE DOMAIN PROTEIN (AFU_ORTHOLOGUE AFUA_4G00730)"/>
    <property type="match status" value="1"/>
</dbReference>
<comment type="caution">
    <text evidence="2">The sequence shown here is derived from an EMBL/GenBank/DDBJ whole genome shotgun (WGS) entry which is preliminary data.</text>
</comment>
<dbReference type="OrthoDB" id="9983919at2759"/>
<reference evidence="2 3" key="1">
    <citation type="journal article" date="2018" name="Genome Biol. Evol.">
        <title>Multiple Roots of Fruiting Body Formation in Amoebozoa.</title>
        <authorList>
            <person name="Hillmann F."/>
            <person name="Forbes G."/>
            <person name="Novohradska S."/>
            <person name="Ferling I."/>
            <person name="Riege K."/>
            <person name="Groth M."/>
            <person name="Westermann M."/>
            <person name="Marz M."/>
            <person name="Spaller T."/>
            <person name="Winckler T."/>
            <person name="Schaap P."/>
            <person name="Glockner G."/>
        </authorList>
    </citation>
    <scope>NUCLEOTIDE SEQUENCE [LARGE SCALE GENOMIC DNA]</scope>
    <source>
        <strain evidence="2 3">Jena</strain>
    </source>
</reference>
<organism evidence="2 3">
    <name type="scientific">Planoprotostelium fungivorum</name>
    <dbReference type="NCBI Taxonomy" id="1890364"/>
    <lineage>
        <taxon>Eukaryota</taxon>
        <taxon>Amoebozoa</taxon>
        <taxon>Evosea</taxon>
        <taxon>Variosea</taxon>
        <taxon>Cavosteliida</taxon>
        <taxon>Cavosteliaceae</taxon>
        <taxon>Planoprotostelium</taxon>
    </lineage>
</organism>
<evidence type="ECO:0000313" key="3">
    <source>
        <dbReference type="Proteomes" id="UP000241769"/>
    </source>
</evidence>
<proteinExistence type="predicted"/>
<dbReference type="AlphaFoldDB" id="A0A2P6NNC8"/>
<dbReference type="PANTHER" id="PTHR35585">
    <property type="entry name" value="HHE DOMAIN PROTEIN (AFU_ORTHOLOGUE AFUA_4G00730)"/>
    <property type="match status" value="1"/>
</dbReference>
<dbReference type="Gene3D" id="1.20.120.520">
    <property type="entry name" value="nmb1532 protein domain like"/>
    <property type="match status" value="1"/>
</dbReference>
<evidence type="ECO:0000259" key="1">
    <source>
        <dbReference type="Pfam" id="PF01814"/>
    </source>
</evidence>
<gene>
    <name evidence="2" type="ORF">PROFUN_06828</name>
</gene>
<dbReference type="Proteomes" id="UP000241769">
    <property type="component" value="Unassembled WGS sequence"/>
</dbReference>
<name>A0A2P6NNC8_9EUKA</name>
<protein>
    <submittedName>
        <fullName evidence="2">HHE domain-containing protein</fullName>
    </submittedName>
</protein>
<evidence type="ECO:0000313" key="2">
    <source>
        <dbReference type="EMBL" id="PRP85459.1"/>
    </source>
</evidence>
<dbReference type="InParanoid" id="A0A2P6NNC8"/>
<accession>A0A2P6NNC8</accession>
<dbReference type="InterPro" id="IPR012312">
    <property type="entry name" value="Hemerythrin-like"/>
</dbReference>
<dbReference type="STRING" id="1890364.A0A2P6NNC8"/>